<sequence>MEGPWSIIVARHATCKHVSGRKKASTRHTDRAFLRFGVGEHEAQVDTCDLRGADVQQTPPVSHTSSPLFQPLWRSWRQVDIKALEGCLVLGNGSKHPRPTYHAADSVMTKPVMRMGSSSARIENGMQAPEGWPRSSSVVYTEEVDFPFGGKLADFWLADFEMKFWY</sequence>
<name>A0A8H6NCV8_9PEZI</name>
<keyword evidence="2" id="KW-1185">Reference proteome</keyword>
<organism evidence="1 2">
    <name type="scientific">Colletotrichum musicola</name>
    <dbReference type="NCBI Taxonomy" id="2175873"/>
    <lineage>
        <taxon>Eukaryota</taxon>
        <taxon>Fungi</taxon>
        <taxon>Dikarya</taxon>
        <taxon>Ascomycota</taxon>
        <taxon>Pezizomycotina</taxon>
        <taxon>Sordariomycetes</taxon>
        <taxon>Hypocreomycetidae</taxon>
        <taxon>Glomerellales</taxon>
        <taxon>Glomerellaceae</taxon>
        <taxon>Colletotrichum</taxon>
        <taxon>Colletotrichum orchidearum species complex</taxon>
    </lineage>
</organism>
<gene>
    <name evidence="1" type="ORF">CMUS01_08494</name>
</gene>
<evidence type="ECO:0000313" key="2">
    <source>
        <dbReference type="Proteomes" id="UP000639643"/>
    </source>
</evidence>
<reference evidence="1" key="1">
    <citation type="journal article" date="2020" name="Phytopathology">
        <title>Genome Sequence Resources of Colletotrichum truncatum, C. plurivorum, C. musicola, and C. sojae: Four Species Pathogenic to Soybean (Glycine max).</title>
        <authorList>
            <person name="Rogerio F."/>
            <person name="Boufleur T.R."/>
            <person name="Ciampi-Guillardi M."/>
            <person name="Sukno S.A."/>
            <person name="Thon M.R."/>
            <person name="Massola Junior N.S."/>
            <person name="Baroncelli R."/>
        </authorList>
    </citation>
    <scope>NUCLEOTIDE SEQUENCE</scope>
    <source>
        <strain evidence="1">LFN0074</strain>
    </source>
</reference>
<dbReference type="AlphaFoldDB" id="A0A8H6NCV8"/>
<comment type="caution">
    <text evidence="1">The sequence shown here is derived from an EMBL/GenBank/DDBJ whole genome shotgun (WGS) entry which is preliminary data.</text>
</comment>
<dbReference type="EMBL" id="WIGM01000332">
    <property type="protein sequence ID" value="KAF6828649.1"/>
    <property type="molecule type" value="Genomic_DNA"/>
</dbReference>
<evidence type="ECO:0000313" key="1">
    <source>
        <dbReference type="EMBL" id="KAF6828649.1"/>
    </source>
</evidence>
<accession>A0A8H6NCV8</accession>
<protein>
    <submittedName>
        <fullName evidence="1">Uncharacterized protein</fullName>
    </submittedName>
</protein>
<proteinExistence type="predicted"/>
<dbReference type="Proteomes" id="UP000639643">
    <property type="component" value="Unassembled WGS sequence"/>
</dbReference>